<name>A0SYW9_9BURK</name>
<dbReference type="AlphaFoldDB" id="A0SYW9"/>
<evidence type="ECO:0000313" key="1">
    <source>
        <dbReference type="EMBL" id="ABK64031.1"/>
    </source>
</evidence>
<protein>
    <submittedName>
        <fullName evidence="1">Uncharacterized protein</fullName>
    </submittedName>
</protein>
<proteinExistence type="predicted"/>
<accession>A0SYW9</accession>
<reference evidence="1" key="1">
    <citation type="journal article" date="2010" name="DNA Cell Biol.">
        <title>Psychrotrophic strain of Janthinobacterium lividum from a cold Alaskan soil produces prodigiosin.</title>
        <authorList>
            <person name="Schloss P.D."/>
            <person name="Allen H.K."/>
            <person name="Klimowicz A.K."/>
            <person name="Mlot C."/>
            <person name="Gross J."/>
            <person name="Savengsuksa S."/>
            <person name="McEllin J."/>
            <person name="Clardy J."/>
            <person name="Ruess R.W."/>
            <person name="Handelsman J."/>
        </authorList>
    </citation>
    <scope>NUCLEOTIDE SEQUENCE</scope>
    <source>
        <strain evidence="1">BR01</strain>
    </source>
</reference>
<organism evidence="1">
    <name type="scientific">Janthinobacterium lividum</name>
    <dbReference type="NCBI Taxonomy" id="29581"/>
    <lineage>
        <taxon>Bacteria</taxon>
        <taxon>Pseudomonadati</taxon>
        <taxon>Pseudomonadota</taxon>
        <taxon>Betaproteobacteria</taxon>
        <taxon>Burkholderiales</taxon>
        <taxon>Oxalobacteraceae</taxon>
        <taxon>Janthinobacterium</taxon>
    </lineage>
</organism>
<dbReference type="EMBL" id="EF063589">
    <property type="protein sequence ID" value="ABK64031.1"/>
    <property type="molecule type" value="Genomic_DNA"/>
</dbReference>
<sequence length="136" mass="14909">MFARGGDIFPFQHHPRQRHRTAWRIDFLAKIRERGHVVREQFHRAPFGHDGRAPGATDVVEQQQQVDIGTGRLPARGERAADDGCHGRGVAFAHQPHGNGADIVVGGNVCHSQCSVSENTILHGILHTTCTLPPSC</sequence>